<feature type="transmembrane region" description="Helical" evidence="1">
    <location>
        <begin position="101"/>
        <end position="120"/>
    </location>
</feature>
<dbReference type="EMBL" id="CP019893">
    <property type="protein sequence ID" value="ARS91548.1"/>
    <property type="molecule type" value="Genomic_DNA"/>
</dbReference>
<evidence type="ECO:0000313" key="3">
    <source>
        <dbReference type="Proteomes" id="UP000250088"/>
    </source>
</evidence>
<organism evidence="2 3">
    <name type="scientific">Natrarchaeobaculum aegyptiacum</name>
    <dbReference type="NCBI Taxonomy" id="745377"/>
    <lineage>
        <taxon>Archaea</taxon>
        <taxon>Methanobacteriati</taxon>
        <taxon>Methanobacteriota</taxon>
        <taxon>Stenosarchaea group</taxon>
        <taxon>Halobacteria</taxon>
        <taxon>Halobacteriales</taxon>
        <taxon>Natrialbaceae</taxon>
        <taxon>Natrarchaeobaculum</taxon>
    </lineage>
</organism>
<protein>
    <submittedName>
        <fullName evidence="2">Uncharacterized protein</fullName>
    </submittedName>
</protein>
<keyword evidence="1" id="KW-1133">Transmembrane helix</keyword>
<name>A0A2Z2I320_9EURY</name>
<sequence>MKWRCTWCGKPHESNDPPCDECGHNVFEEAVVRADPDEDDGTVDTGITYVWRCQNCGRDHVRNNPPCSRCGNHDLEKREQTYDEVDSELETPSWLEVARPYLPVFAVVAIVLALFVTGIIPPSILPGIGQPSPPDAPGDANAAAGLEFETTEAEIYAQLEADREVERTADDGLAGFAEFYNRNVVREQTGTDAEGVDPREFGLDPNEPFALEVVGLETDLGGYEGETELAGVVADALVDAGGDDVLGEEYDAEGVDLHYHDGTLFVVYVAQ</sequence>
<keyword evidence="3" id="KW-1185">Reference proteome</keyword>
<evidence type="ECO:0000313" key="2">
    <source>
        <dbReference type="EMBL" id="ARS91548.1"/>
    </source>
</evidence>
<keyword evidence="1" id="KW-0812">Transmembrane</keyword>
<dbReference type="RefSeq" id="WP_086889917.1">
    <property type="nucleotide sequence ID" value="NZ_CP019893.1"/>
</dbReference>
<proteinExistence type="predicted"/>
<evidence type="ECO:0000256" key="1">
    <source>
        <dbReference type="SAM" id="Phobius"/>
    </source>
</evidence>
<accession>A0A2Z2I320</accession>
<dbReference type="AlphaFoldDB" id="A0A2Z2I320"/>
<dbReference type="GeneID" id="32896144"/>
<keyword evidence="1" id="KW-0472">Membrane</keyword>
<gene>
    <name evidence="2" type="ORF">B1756_18685</name>
</gene>
<dbReference type="Proteomes" id="UP000250088">
    <property type="component" value="Chromosome"/>
</dbReference>
<dbReference type="OrthoDB" id="262791at2157"/>
<dbReference type="KEGG" id="naj:B1756_18685"/>
<reference evidence="3" key="1">
    <citation type="submission" date="2017-02" db="EMBL/GenBank/DDBJ databases">
        <title>Natronthermophilus aegyptiacus gen. nov.,sp. nov., an aerobic, extremely halophilic alkalithermophilic archaeon isolated from the athalassohaline Wadi An Natrun, Egypt.</title>
        <authorList>
            <person name="Zhao B."/>
        </authorList>
    </citation>
    <scope>NUCLEOTIDE SEQUENCE [LARGE SCALE GENOMIC DNA]</scope>
    <source>
        <strain evidence="3">JW/NM-HA 15</strain>
    </source>
</reference>